<organism evidence="1 2">
    <name type="scientific">Rhodoblastus sphagnicola</name>
    <dbReference type="NCBI Taxonomy" id="333368"/>
    <lineage>
        <taxon>Bacteria</taxon>
        <taxon>Pseudomonadati</taxon>
        <taxon>Pseudomonadota</taxon>
        <taxon>Alphaproteobacteria</taxon>
        <taxon>Hyphomicrobiales</taxon>
        <taxon>Rhodoblastaceae</taxon>
        <taxon>Rhodoblastus</taxon>
    </lineage>
</organism>
<accession>A0A2S6NBK7</accession>
<reference evidence="1 2" key="1">
    <citation type="journal article" date="2018" name="Arch. Microbiol.">
        <title>New insights into the metabolic potential of the phototrophic purple bacterium Rhodopila globiformis DSM 161(T) from its draft genome sequence and evidence for a vanadium-dependent nitrogenase.</title>
        <authorList>
            <person name="Imhoff J.F."/>
            <person name="Rahn T."/>
            <person name="Kunzel S."/>
            <person name="Neulinger S.C."/>
        </authorList>
    </citation>
    <scope>NUCLEOTIDE SEQUENCE [LARGE SCALE GENOMIC DNA]</scope>
    <source>
        <strain evidence="1 2">DSM 16996</strain>
    </source>
</reference>
<gene>
    <name evidence="1" type="ORF">CCR94_07225</name>
</gene>
<evidence type="ECO:0000313" key="2">
    <source>
        <dbReference type="Proteomes" id="UP000239089"/>
    </source>
</evidence>
<dbReference type="Gene3D" id="3.30.40.220">
    <property type="match status" value="1"/>
</dbReference>
<evidence type="ECO:0000313" key="1">
    <source>
        <dbReference type="EMBL" id="PPQ31993.1"/>
    </source>
</evidence>
<sequence>MKVFIANFGRENYEWPVCLQRGTIATMNRVDLQKLWAAGDRDAYIDLQMKGKTAAGITPTKAVASRWFNLMTIIAETDGDLWIHREKDQLWWTTSRSSTPTFEPKHETVGEKRDVIVCHKPSEPWSNRNRSGNRLDWNALHPKACEFLFTEGTLQQLRDDYAEYAAALINGDDLSPWHSRPEWKAKIEKAKGKKGVATIFNARQRSAARMAMTAMGTVAGANGQKALHTVKNKDMGFASQQDLEKYLLDLLELQEGLCAITGLALQFDGDHDDVEMLCSLDRIDSAGHYEPGNLQIVCRFINRWKRADGDDEFRRLIRVVRSISDS</sequence>
<comment type="caution">
    <text evidence="1">The sequence shown here is derived from an EMBL/GenBank/DDBJ whole genome shotgun (WGS) entry which is preliminary data.</text>
</comment>
<dbReference type="RefSeq" id="WP_104507209.1">
    <property type="nucleotide sequence ID" value="NZ_JACIGC010000016.1"/>
</dbReference>
<dbReference type="EMBL" id="NHSJ01000045">
    <property type="protein sequence ID" value="PPQ31993.1"/>
    <property type="molecule type" value="Genomic_DNA"/>
</dbReference>
<dbReference type="Proteomes" id="UP000239089">
    <property type="component" value="Unassembled WGS sequence"/>
</dbReference>
<protein>
    <submittedName>
        <fullName evidence="1">Uncharacterized protein</fullName>
    </submittedName>
</protein>
<keyword evidence="2" id="KW-1185">Reference proteome</keyword>
<dbReference type="AlphaFoldDB" id="A0A2S6NBK7"/>
<dbReference type="OrthoDB" id="7340968at2"/>
<proteinExistence type="predicted"/>
<name>A0A2S6NBK7_9HYPH</name>